<dbReference type="PROSITE" id="PS50977">
    <property type="entry name" value="HTH_TETR_2"/>
    <property type="match status" value="1"/>
</dbReference>
<gene>
    <name evidence="6" type="ORF">BJ978_001238</name>
</gene>
<dbReference type="PRINTS" id="PR00455">
    <property type="entry name" value="HTHTETR"/>
</dbReference>
<dbReference type="InterPro" id="IPR009057">
    <property type="entry name" value="Homeodomain-like_sf"/>
</dbReference>
<keyword evidence="3" id="KW-0804">Transcription</keyword>
<sequence length="207" mass="21898">MTDSAAGSAPLGRRERNKLEKLERITAAARELFEKHGFTAVTTQQVAERADVATGTLFLYAANKAELLLLAQNADYVEALERSRAAAAAASTRLDGVIGIIRPVVECNRKRPENGRAYLRELVFGDPVEPHHVAARELSARTEALIAETLTGAIGRGAATAPVEGAADIARIASAIMLLAMAGAEPDASVDTVMAGIRDQLARVVVD</sequence>
<dbReference type="Pfam" id="PF00440">
    <property type="entry name" value="TetR_N"/>
    <property type="match status" value="1"/>
</dbReference>
<dbReference type="PANTHER" id="PTHR30055:SF238">
    <property type="entry name" value="MYCOFACTOCIN BIOSYNTHESIS TRANSCRIPTIONAL REGULATOR MFTR-RELATED"/>
    <property type="match status" value="1"/>
</dbReference>
<dbReference type="Proteomes" id="UP001139722">
    <property type="component" value="Unassembled WGS sequence"/>
</dbReference>
<feature type="DNA-binding region" description="H-T-H motif" evidence="4">
    <location>
        <begin position="42"/>
        <end position="61"/>
    </location>
</feature>
<evidence type="ECO:0000313" key="6">
    <source>
        <dbReference type="EMBL" id="MCP2370562.1"/>
    </source>
</evidence>
<dbReference type="GO" id="GO:0000976">
    <property type="term" value="F:transcription cis-regulatory region binding"/>
    <property type="evidence" value="ECO:0007669"/>
    <property type="project" value="TreeGrafter"/>
</dbReference>
<evidence type="ECO:0000313" key="7">
    <source>
        <dbReference type="Proteomes" id="UP001139722"/>
    </source>
</evidence>
<dbReference type="AlphaFoldDB" id="A0A9X2H4D0"/>
<name>A0A9X2H4D0_9MICO</name>
<feature type="domain" description="HTH tetR-type" evidence="5">
    <location>
        <begin position="19"/>
        <end position="79"/>
    </location>
</feature>
<accession>A0A9X2H4D0</accession>
<proteinExistence type="predicted"/>
<evidence type="ECO:0000256" key="4">
    <source>
        <dbReference type="PROSITE-ProRule" id="PRU00335"/>
    </source>
</evidence>
<dbReference type="Gene3D" id="1.10.357.10">
    <property type="entry name" value="Tetracycline Repressor, domain 2"/>
    <property type="match status" value="1"/>
</dbReference>
<keyword evidence="1" id="KW-0805">Transcription regulation</keyword>
<protein>
    <submittedName>
        <fullName evidence="6">AcrR family transcriptional regulator</fullName>
    </submittedName>
</protein>
<dbReference type="PANTHER" id="PTHR30055">
    <property type="entry name" value="HTH-TYPE TRANSCRIPTIONAL REGULATOR RUTR"/>
    <property type="match status" value="1"/>
</dbReference>
<evidence type="ECO:0000256" key="3">
    <source>
        <dbReference type="ARBA" id="ARBA00023163"/>
    </source>
</evidence>
<comment type="caution">
    <text evidence="6">The sequence shown here is derived from an EMBL/GenBank/DDBJ whole genome shotgun (WGS) entry which is preliminary data.</text>
</comment>
<keyword evidence="7" id="KW-1185">Reference proteome</keyword>
<dbReference type="OrthoDB" id="4546168at2"/>
<evidence type="ECO:0000256" key="1">
    <source>
        <dbReference type="ARBA" id="ARBA00023015"/>
    </source>
</evidence>
<dbReference type="RefSeq" id="WP_156998301.1">
    <property type="nucleotide sequence ID" value="NZ_BAAANU010000031.1"/>
</dbReference>
<reference evidence="6" key="1">
    <citation type="submission" date="2022-06" db="EMBL/GenBank/DDBJ databases">
        <title>Sequencing the genomes of 1000 actinobacteria strains.</title>
        <authorList>
            <person name="Klenk H.-P."/>
        </authorList>
    </citation>
    <scope>NUCLEOTIDE SEQUENCE</scope>
    <source>
        <strain evidence="6">DSM 22016</strain>
    </source>
</reference>
<keyword evidence="2 4" id="KW-0238">DNA-binding</keyword>
<dbReference type="SUPFAM" id="SSF46689">
    <property type="entry name" value="Homeodomain-like"/>
    <property type="match status" value="1"/>
</dbReference>
<dbReference type="GO" id="GO:0003700">
    <property type="term" value="F:DNA-binding transcription factor activity"/>
    <property type="evidence" value="ECO:0007669"/>
    <property type="project" value="TreeGrafter"/>
</dbReference>
<dbReference type="InterPro" id="IPR001647">
    <property type="entry name" value="HTH_TetR"/>
</dbReference>
<organism evidence="6 7">
    <name type="scientific">Agromyces terreus</name>
    <dbReference type="NCBI Taxonomy" id="424795"/>
    <lineage>
        <taxon>Bacteria</taxon>
        <taxon>Bacillati</taxon>
        <taxon>Actinomycetota</taxon>
        <taxon>Actinomycetes</taxon>
        <taxon>Micrococcales</taxon>
        <taxon>Microbacteriaceae</taxon>
        <taxon>Agromyces</taxon>
    </lineage>
</organism>
<dbReference type="EMBL" id="JAMZDY010000001">
    <property type="protein sequence ID" value="MCP2370562.1"/>
    <property type="molecule type" value="Genomic_DNA"/>
</dbReference>
<evidence type="ECO:0000256" key="2">
    <source>
        <dbReference type="ARBA" id="ARBA00023125"/>
    </source>
</evidence>
<evidence type="ECO:0000259" key="5">
    <source>
        <dbReference type="PROSITE" id="PS50977"/>
    </source>
</evidence>
<dbReference type="InterPro" id="IPR050109">
    <property type="entry name" value="HTH-type_TetR-like_transc_reg"/>
</dbReference>